<dbReference type="Proteomes" id="UP000734854">
    <property type="component" value="Unassembled WGS sequence"/>
</dbReference>
<dbReference type="PANTHER" id="PTHR43690">
    <property type="entry name" value="NARDILYSIN"/>
    <property type="match status" value="1"/>
</dbReference>
<dbReference type="SUPFAM" id="SSF63411">
    <property type="entry name" value="LuxS/MPP-like metallohydrolase"/>
    <property type="match status" value="1"/>
</dbReference>
<dbReference type="InterPro" id="IPR050626">
    <property type="entry name" value="Peptidase_M16"/>
</dbReference>
<gene>
    <name evidence="2" type="ORF">ZIOFF_060794</name>
</gene>
<dbReference type="GO" id="GO:0004222">
    <property type="term" value="F:metalloendopeptidase activity"/>
    <property type="evidence" value="ECO:0007669"/>
    <property type="project" value="TreeGrafter"/>
</dbReference>
<sequence length="113" mass="13074">MREQYRTPYGWPRTRNEHREIEILKSRCDKREYRRIVLLNFLKALIISDPETDKTVASMNIPVSSFSYPDGLEGLAHLLGKGLMNLSFASKVSRNVFRHINMLMAMIEQAGFG</sequence>
<accession>A0A8J5FAA9</accession>
<dbReference type="AlphaFoldDB" id="A0A8J5FAA9"/>
<dbReference type="PANTHER" id="PTHR43690:SF18">
    <property type="entry name" value="INSULIN-DEGRADING ENZYME-RELATED"/>
    <property type="match status" value="1"/>
</dbReference>
<evidence type="ECO:0008006" key="4">
    <source>
        <dbReference type="Google" id="ProtNLM"/>
    </source>
</evidence>
<keyword evidence="3" id="KW-1185">Reference proteome</keyword>
<dbReference type="GO" id="GO:0046872">
    <property type="term" value="F:metal ion binding"/>
    <property type="evidence" value="ECO:0007669"/>
    <property type="project" value="UniProtKB-KW"/>
</dbReference>
<dbReference type="EMBL" id="JACMSC010000016">
    <property type="protein sequence ID" value="KAG6484001.1"/>
    <property type="molecule type" value="Genomic_DNA"/>
</dbReference>
<dbReference type="Gene3D" id="3.30.830.10">
    <property type="entry name" value="Metalloenzyme, LuxS/M16 peptidase-like"/>
    <property type="match status" value="1"/>
</dbReference>
<evidence type="ECO:0000313" key="3">
    <source>
        <dbReference type="Proteomes" id="UP000734854"/>
    </source>
</evidence>
<dbReference type="InterPro" id="IPR011249">
    <property type="entry name" value="Metalloenz_LuxS/M16"/>
</dbReference>
<evidence type="ECO:0000256" key="1">
    <source>
        <dbReference type="ARBA" id="ARBA00022723"/>
    </source>
</evidence>
<protein>
    <recommendedName>
        <fullName evidence="4">Peptidase M16 N-terminal domain-containing protein</fullName>
    </recommendedName>
</protein>
<organism evidence="2 3">
    <name type="scientific">Zingiber officinale</name>
    <name type="common">Ginger</name>
    <name type="synonym">Amomum zingiber</name>
    <dbReference type="NCBI Taxonomy" id="94328"/>
    <lineage>
        <taxon>Eukaryota</taxon>
        <taxon>Viridiplantae</taxon>
        <taxon>Streptophyta</taxon>
        <taxon>Embryophyta</taxon>
        <taxon>Tracheophyta</taxon>
        <taxon>Spermatophyta</taxon>
        <taxon>Magnoliopsida</taxon>
        <taxon>Liliopsida</taxon>
        <taxon>Zingiberales</taxon>
        <taxon>Zingiberaceae</taxon>
        <taxon>Zingiber</taxon>
    </lineage>
</organism>
<dbReference type="GO" id="GO:0005739">
    <property type="term" value="C:mitochondrion"/>
    <property type="evidence" value="ECO:0007669"/>
    <property type="project" value="TreeGrafter"/>
</dbReference>
<comment type="caution">
    <text evidence="2">The sequence shown here is derived from an EMBL/GenBank/DDBJ whole genome shotgun (WGS) entry which is preliminary data.</text>
</comment>
<proteinExistence type="predicted"/>
<name>A0A8J5FAA9_ZINOF</name>
<evidence type="ECO:0000313" key="2">
    <source>
        <dbReference type="EMBL" id="KAG6484001.1"/>
    </source>
</evidence>
<dbReference type="GO" id="GO:0043171">
    <property type="term" value="P:peptide catabolic process"/>
    <property type="evidence" value="ECO:0007669"/>
    <property type="project" value="TreeGrafter"/>
</dbReference>
<reference evidence="2 3" key="1">
    <citation type="submission" date="2020-08" db="EMBL/GenBank/DDBJ databases">
        <title>Plant Genome Project.</title>
        <authorList>
            <person name="Zhang R.-G."/>
        </authorList>
    </citation>
    <scope>NUCLEOTIDE SEQUENCE [LARGE SCALE GENOMIC DNA]</scope>
    <source>
        <tissue evidence="2">Rhizome</tissue>
    </source>
</reference>
<dbReference type="GO" id="GO:0051603">
    <property type="term" value="P:proteolysis involved in protein catabolic process"/>
    <property type="evidence" value="ECO:0007669"/>
    <property type="project" value="TreeGrafter"/>
</dbReference>
<keyword evidence="1" id="KW-0479">Metal-binding</keyword>
<dbReference type="GO" id="GO:0005829">
    <property type="term" value="C:cytosol"/>
    <property type="evidence" value="ECO:0007669"/>
    <property type="project" value="TreeGrafter"/>
</dbReference>